<keyword evidence="3" id="KW-1185">Reference proteome</keyword>
<feature type="compositionally biased region" description="Polar residues" evidence="1">
    <location>
        <begin position="69"/>
        <end position="80"/>
    </location>
</feature>
<evidence type="ECO:0000256" key="1">
    <source>
        <dbReference type="SAM" id="MobiDB-lite"/>
    </source>
</evidence>
<gene>
    <name evidence="2" type="ORF">Tco_0857482</name>
</gene>
<feature type="compositionally biased region" description="Basic and acidic residues" evidence="1">
    <location>
        <begin position="209"/>
        <end position="221"/>
    </location>
</feature>
<organism evidence="2 3">
    <name type="scientific">Tanacetum coccineum</name>
    <dbReference type="NCBI Taxonomy" id="301880"/>
    <lineage>
        <taxon>Eukaryota</taxon>
        <taxon>Viridiplantae</taxon>
        <taxon>Streptophyta</taxon>
        <taxon>Embryophyta</taxon>
        <taxon>Tracheophyta</taxon>
        <taxon>Spermatophyta</taxon>
        <taxon>Magnoliopsida</taxon>
        <taxon>eudicotyledons</taxon>
        <taxon>Gunneridae</taxon>
        <taxon>Pentapetalae</taxon>
        <taxon>asterids</taxon>
        <taxon>campanulids</taxon>
        <taxon>Asterales</taxon>
        <taxon>Asteraceae</taxon>
        <taxon>Asteroideae</taxon>
        <taxon>Anthemideae</taxon>
        <taxon>Anthemidinae</taxon>
        <taxon>Tanacetum</taxon>
    </lineage>
</organism>
<evidence type="ECO:0000313" key="2">
    <source>
        <dbReference type="EMBL" id="GJT10440.1"/>
    </source>
</evidence>
<protein>
    <submittedName>
        <fullName evidence="2">Uncharacterized protein</fullName>
    </submittedName>
</protein>
<feature type="region of interest" description="Disordered" evidence="1">
    <location>
        <begin position="186"/>
        <end position="344"/>
    </location>
</feature>
<name>A0ABQ5B6C3_9ASTR</name>
<feature type="region of interest" description="Disordered" evidence="1">
    <location>
        <begin position="48"/>
        <end position="131"/>
    </location>
</feature>
<sequence>MGEVLERLQAFGDIEVREQKKEEESCTLMLELRWHFLRLHLKVKNVESRKEASEIATNSDIEHPDSRPKTANTSTWQSRVQAMAEWANNKKQGQTVQMRRARRRKSTETGPDETIPKQRRDSRGRYPKDQKVPNGVTFIVICIRAIGKATMDTGRGQGVGLLTAGPGDTKTSPDAHMAMRLHIPDAREPKQSHEEEIIGGGTSSAQVQGEKEHTREPDKKASQRQWNKQEASTKKSKAVRHRDQQRGGSGKVWNVNTGVQSEVQQWHTRKSTKGHTSSNRIENINLPGVDQEERIQSTSMQRNMSQKKVTKPPVQQAKQNRSLQQSNPGRIQHELSRRTQPTVP</sequence>
<proteinExistence type="predicted"/>
<reference evidence="2" key="1">
    <citation type="journal article" date="2022" name="Int. J. Mol. Sci.">
        <title>Draft Genome of Tanacetum Coccineum: Genomic Comparison of Closely Related Tanacetum-Family Plants.</title>
        <authorList>
            <person name="Yamashiro T."/>
            <person name="Shiraishi A."/>
            <person name="Nakayama K."/>
            <person name="Satake H."/>
        </authorList>
    </citation>
    <scope>NUCLEOTIDE SEQUENCE</scope>
</reference>
<accession>A0ABQ5B6C3</accession>
<dbReference type="Proteomes" id="UP001151760">
    <property type="component" value="Unassembled WGS sequence"/>
</dbReference>
<feature type="compositionally biased region" description="Polar residues" evidence="1">
    <location>
        <begin position="296"/>
        <end position="307"/>
    </location>
</feature>
<feature type="compositionally biased region" description="Basic and acidic residues" evidence="1">
    <location>
        <begin position="114"/>
        <end position="131"/>
    </location>
</feature>
<reference evidence="2" key="2">
    <citation type="submission" date="2022-01" db="EMBL/GenBank/DDBJ databases">
        <authorList>
            <person name="Yamashiro T."/>
            <person name="Shiraishi A."/>
            <person name="Satake H."/>
            <person name="Nakayama K."/>
        </authorList>
    </citation>
    <scope>NUCLEOTIDE SEQUENCE</scope>
</reference>
<dbReference type="EMBL" id="BQNB010012988">
    <property type="protein sequence ID" value="GJT10440.1"/>
    <property type="molecule type" value="Genomic_DNA"/>
</dbReference>
<feature type="compositionally biased region" description="Basic and acidic residues" evidence="1">
    <location>
        <begin position="186"/>
        <end position="196"/>
    </location>
</feature>
<feature type="compositionally biased region" description="Polar residues" evidence="1">
    <location>
        <begin position="254"/>
        <end position="266"/>
    </location>
</feature>
<feature type="compositionally biased region" description="Polar residues" evidence="1">
    <location>
        <begin position="316"/>
        <end position="329"/>
    </location>
</feature>
<comment type="caution">
    <text evidence="2">The sequence shown here is derived from an EMBL/GenBank/DDBJ whole genome shotgun (WGS) entry which is preliminary data.</text>
</comment>
<evidence type="ECO:0000313" key="3">
    <source>
        <dbReference type="Proteomes" id="UP001151760"/>
    </source>
</evidence>